<dbReference type="CDD" id="cd07067">
    <property type="entry name" value="HP_PGM_like"/>
    <property type="match status" value="1"/>
</dbReference>
<evidence type="ECO:0000313" key="2">
    <source>
        <dbReference type="Proteomes" id="UP001625389"/>
    </source>
</evidence>
<reference evidence="1 2" key="1">
    <citation type="submission" date="2024-08" db="EMBL/GenBank/DDBJ databases">
        <authorList>
            <person name="Arias E."/>
        </authorList>
    </citation>
    <scope>NUCLEOTIDE SEQUENCE [LARGE SCALE GENOMIC DNA]</scope>
    <source>
        <strain evidence="1 2">FAM 25317</strain>
    </source>
</reference>
<dbReference type="Proteomes" id="UP001625389">
    <property type="component" value="Unassembled WGS sequence"/>
</dbReference>
<evidence type="ECO:0000313" key="1">
    <source>
        <dbReference type="EMBL" id="MFL2029359.1"/>
    </source>
</evidence>
<dbReference type="SMART" id="SM00855">
    <property type="entry name" value="PGAM"/>
    <property type="match status" value="1"/>
</dbReference>
<dbReference type="Pfam" id="PF00300">
    <property type="entry name" value="His_Phos_1"/>
    <property type="match status" value="1"/>
</dbReference>
<name>A0ABW8UHL3_9LACO</name>
<dbReference type="InterPro" id="IPR029033">
    <property type="entry name" value="His_PPase_superfam"/>
</dbReference>
<dbReference type="InterPro" id="IPR050275">
    <property type="entry name" value="PGM_Phosphatase"/>
</dbReference>
<dbReference type="Gene3D" id="3.40.50.1240">
    <property type="entry name" value="Phosphoglycerate mutase-like"/>
    <property type="match status" value="1"/>
</dbReference>
<dbReference type="EMBL" id="JBGQPK010000023">
    <property type="protein sequence ID" value="MFL2029359.1"/>
    <property type="molecule type" value="Genomic_DNA"/>
</dbReference>
<accession>A0ABW8UHL3</accession>
<dbReference type="SUPFAM" id="SSF53254">
    <property type="entry name" value="Phosphoglycerate mutase-like"/>
    <property type="match status" value="1"/>
</dbReference>
<protein>
    <submittedName>
        <fullName evidence="1">Histidine phosphatase family protein</fullName>
    </submittedName>
</protein>
<organism evidence="1 2">
    <name type="scientific">Loigolactobacillus zhaoyuanensis</name>
    <dbReference type="NCBI Taxonomy" id="2486017"/>
    <lineage>
        <taxon>Bacteria</taxon>
        <taxon>Bacillati</taxon>
        <taxon>Bacillota</taxon>
        <taxon>Bacilli</taxon>
        <taxon>Lactobacillales</taxon>
        <taxon>Lactobacillaceae</taxon>
        <taxon>Loigolactobacillus</taxon>
    </lineage>
</organism>
<proteinExistence type="predicted"/>
<comment type="caution">
    <text evidence="1">The sequence shown here is derived from an EMBL/GenBank/DDBJ whole genome shotgun (WGS) entry which is preliminary data.</text>
</comment>
<dbReference type="PANTHER" id="PTHR48100:SF1">
    <property type="entry name" value="HISTIDINE PHOSPHATASE FAMILY PROTEIN-RELATED"/>
    <property type="match status" value="1"/>
</dbReference>
<gene>
    <name evidence="1" type="ORF">ACEN34_06975</name>
</gene>
<dbReference type="PANTHER" id="PTHR48100">
    <property type="entry name" value="BROAD-SPECIFICITY PHOSPHATASE YOR283W-RELATED"/>
    <property type="match status" value="1"/>
</dbReference>
<dbReference type="InterPro" id="IPR013078">
    <property type="entry name" value="His_Pase_superF_clade-1"/>
</dbReference>
<keyword evidence="2" id="KW-1185">Reference proteome</keyword>
<dbReference type="RefSeq" id="WP_407137380.1">
    <property type="nucleotide sequence ID" value="NZ_JBGQPK010000023.1"/>
</dbReference>
<sequence length="213" mass="23254">MTELYFIRHGQTVINQEDKINGAHVDTPLTAAGISGAQAAGLELQQVHFDQVFVSPQKRAQTTAKLVLAANAAAPTVQVAEQLHEMSFGDWEGHLIAEGKRDPNVLRFFTDPAHYDPRSYHGETFTEVVARGQAFLQRVVTAFPQQRLLVVGHGTMLTLLVRSAVGATISEIMTQPPLDNTSISVLRGAPGAGFTLDRWNDTNFLQPAIDRLA</sequence>